<evidence type="ECO:0000313" key="2">
    <source>
        <dbReference type="EMBL" id="SHO43162.1"/>
    </source>
</evidence>
<dbReference type="Proteomes" id="UP000232412">
    <property type="component" value="Unassembled WGS sequence"/>
</dbReference>
<reference evidence="3" key="1">
    <citation type="submission" date="2016-12" db="EMBL/GenBank/DDBJ databases">
        <authorList>
            <person name="Herbold C."/>
        </authorList>
    </citation>
    <scope>NUCLEOTIDE SEQUENCE [LARGE SCALE GENOMIC DNA]</scope>
</reference>
<protein>
    <submittedName>
        <fullName evidence="2">Uncharacterized protein</fullName>
    </submittedName>
</protein>
<dbReference type="AlphaFoldDB" id="A0A2H1EEX0"/>
<proteinExistence type="predicted"/>
<evidence type="ECO:0000313" key="3">
    <source>
        <dbReference type="Proteomes" id="UP000232412"/>
    </source>
</evidence>
<accession>A0A2H1EEX0</accession>
<keyword evidence="3" id="KW-1185">Reference proteome</keyword>
<dbReference type="EMBL" id="FRFC01000002">
    <property type="protein sequence ID" value="SHO43162.1"/>
    <property type="molecule type" value="Genomic_DNA"/>
</dbReference>
<gene>
    <name evidence="2" type="ORF">NSIN_100022</name>
</gene>
<name>A0A2H1EEX0_9ARCH</name>
<sequence length="192" mass="21986">MPVIDEILEKINASGMGGIKKVELKKIFGKECENILEELKTTEKIFIEKKGVAYFVWTRENYVQHLTQNDPKFKVMLNMLDGMNQSLAKVQAHADTLQEELERCVSQANVSKNDDFEGMFNSSLNESSTSIGWVPFDKIREKICEHQNLSKEKFYQMATNLIENNQDKYELSSGGQEGIVMRGLVHGYVRNI</sequence>
<organism evidence="2 3">
    <name type="scientific">Nitrosotalea sinensis</name>
    <dbReference type="NCBI Taxonomy" id="1499975"/>
    <lineage>
        <taxon>Archaea</taxon>
        <taxon>Nitrososphaerota</taxon>
        <taxon>Nitrososphaeria</taxon>
        <taxon>Nitrosotaleales</taxon>
        <taxon>Nitrosotaleaceae</taxon>
        <taxon>Nitrosotalea</taxon>
    </lineage>
</organism>
<evidence type="ECO:0000256" key="1">
    <source>
        <dbReference type="SAM" id="Coils"/>
    </source>
</evidence>
<dbReference type="OrthoDB" id="10005at2157"/>
<feature type="coiled-coil region" evidence="1">
    <location>
        <begin position="80"/>
        <end position="107"/>
    </location>
</feature>
<keyword evidence="1" id="KW-0175">Coiled coil</keyword>
<dbReference type="RefSeq" id="WP_101009043.1">
    <property type="nucleotide sequence ID" value="NZ_FRFC01000002.1"/>
</dbReference>